<reference evidence="2 3" key="1">
    <citation type="submission" date="2019-01" db="EMBL/GenBank/DDBJ databases">
        <authorList>
            <person name="Sayadi A."/>
        </authorList>
    </citation>
    <scope>NUCLEOTIDE SEQUENCE [LARGE SCALE GENOMIC DNA]</scope>
</reference>
<dbReference type="AlphaFoldDB" id="A0A653C3C0"/>
<evidence type="ECO:0000313" key="3">
    <source>
        <dbReference type="Proteomes" id="UP000410492"/>
    </source>
</evidence>
<dbReference type="Proteomes" id="UP000410492">
    <property type="component" value="Unassembled WGS sequence"/>
</dbReference>
<feature type="region of interest" description="Disordered" evidence="1">
    <location>
        <begin position="35"/>
        <end position="66"/>
    </location>
</feature>
<protein>
    <submittedName>
        <fullName evidence="2">Uncharacterized protein</fullName>
    </submittedName>
</protein>
<accession>A0A653C3C0</accession>
<sequence length="66" mass="7159">MVYLSDLQCSVTPPSGSYVIFAVLEFCCSRGIKSRGPGKYDPPAEKDQGPPSNSKVEHPPIMDSDE</sequence>
<organism evidence="2 3">
    <name type="scientific">Callosobruchus maculatus</name>
    <name type="common">Southern cowpea weevil</name>
    <name type="synonym">Pulse bruchid</name>
    <dbReference type="NCBI Taxonomy" id="64391"/>
    <lineage>
        <taxon>Eukaryota</taxon>
        <taxon>Metazoa</taxon>
        <taxon>Ecdysozoa</taxon>
        <taxon>Arthropoda</taxon>
        <taxon>Hexapoda</taxon>
        <taxon>Insecta</taxon>
        <taxon>Pterygota</taxon>
        <taxon>Neoptera</taxon>
        <taxon>Endopterygota</taxon>
        <taxon>Coleoptera</taxon>
        <taxon>Polyphaga</taxon>
        <taxon>Cucujiformia</taxon>
        <taxon>Chrysomeloidea</taxon>
        <taxon>Chrysomelidae</taxon>
        <taxon>Bruchinae</taxon>
        <taxon>Bruchini</taxon>
        <taxon>Callosobruchus</taxon>
    </lineage>
</organism>
<evidence type="ECO:0000313" key="2">
    <source>
        <dbReference type="EMBL" id="VEN42242.1"/>
    </source>
</evidence>
<feature type="non-terminal residue" evidence="2">
    <location>
        <position position="66"/>
    </location>
</feature>
<name>A0A653C3C0_CALMS</name>
<keyword evidence="3" id="KW-1185">Reference proteome</keyword>
<dbReference type="EMBL" id="CAACVG010006871">
    <property type="protein sequence ID" value="VEN42242.1"/>
    <property type="molecule type" value="Genomic_DNA"/>
</dbReference>
<evidence type="ECO:0000256" key="1">
    <source>
        <dbReference type="SAM" id="MobiDB-lite"/>
    </source>
</evidence>
<proteinExistence type="predicted"/>
<gene>
    <name evidence="2" type="ORF">CALMAC_LOCUS5805</name>
</gene>